<organism evidence="2 3">
    <name type="scientific">Streptomyces albireticuli</name>
    <dbReference type="NCBI Taxonomy" id="1940"/>
    <lineage>
        <taxon>Bacteria</taxon>
        <taxon>Bacillati</taxon>
        <taxon>Actinomycetota</taxon>
        <taxon>Actinomycetes</taxon>
        <taxon>Kitasatosporales</taxon>
        <taxon>Streptomycetaceae</taxon>
        <taxon>Streptomyces</taxon>
    </lineage>
</organism>
<accession>A0A1Z2LCS5</accession>
<dbReference type="Proteomes" id="UP000195755">
    <property type="component" value="Chromosome"/>
</dbReference>
<evidence type="ECO:0000313" key="2">
    <source>
        <dbReference type="EMBL" id="ARZ72085.1"/>
    </source>
</evidence>
<evidence type="ECO:0000256" key="1">
    <source>
        <dbReference type="SAM" id="SignalP"/>
    </source>
</evidence>
<dbReference type="PROSITE" id="PS51318">
    <property type="entry name" value="TAT"/>
    <property type="match status" value="1"/>
</dbReference>
<proteinExistence type="predicted"/>
<reference evidence="2 3" key="1">
    <citation type="submission" date="2017-06" db="EMBL/GenBank/DDBJ databases">
        <title>Streptomyces albireticuli Genome sequencing and assembly.</title>
        <authorList>
            <person name="Wang Y."/>
            <person name="Du B."/>
            <person name="Ding Y."/>
            <person name="Liu H."/>
            <person name="Hou Q."/>
            <person name="Liu K."/>
            <person name="Yao L."/>
            <person name="Wang C."/>
        </authorList>
    </citation>
    <scope>NUCLEOTIDE SEQUENCE [LARGE SCALE GENOMIC DNA]</scope>
    <source>
        <strain evidence="2 3">MDJK11</strain>
    </source>
</reference>
<sequence>MSTPTSSHRKRTTAVAALAAALTTGAAVLAAPAAVAATVSVGYTCTGPGAPADVQPIQVSMTAPASVPAGGTAELSVDVTTSIKAPLTLPARSVTGEMDIVLGGTASGSVTATGFTNAAVVPSGTTVKVTGGKASVKLDAAGAATFAPGKASVHVFGVTVECVVSGTAPVAATTEVTAR</sequence>
<gene>
    <name evidence="2" type="ORF">SMD11_6509</name>
</gene>
<feature type="chain" id="PRO_5013232618" evidence="1">
    <location>
        <begin position="37"/>
        <end position="179"/>
    </location>
</feature>
<dbReference type="InterPro" id="IPR006311">
    <property type="entry name" value="TAT_signal"/>
</dbReference>
<dbReference type="RefSeq" id="WP_087929764.1">
    <property type="nucleotide sequence ID" value="NZ_CP021744.1"/>
</dbReference>
<dbReference type="AlphaFoldDB" id="A0A1Z2LCS5"/>
<dbReference type="OrthoDB" id="4244891at2"/>
<evidence type="ECO:0000313" key="3">
    <source>
        <dbReference type="Proteomes" id="UP000195755"/>
    </source>
</evidence>
<feature type="signal peptide" evidence="1">
    <location>
        <begin position="1"/>
        <end position="36"/>
    </location>
</feature>
<keyword evidence="1" id="KW-0732">Signal</keyword>
<dbReference type="KEGG" id="salj:SMD11_6509"/>
<dbReference type="EMBL" id="CP021744">
    <property type="protein sequence ID" value="ARZ72085.1"/>
    <property type="molecule type" value="Genomic_DNA"/>
</dbReference>
<name>A0A1Z2LCS5_9ACTN</name>
<protein>
    <submittedName>
        <fullName evidence="2">Uncharacterized protein</fullName>
    </submittedName>
</protein>